<dbReference type="Proteomes" id="UP000799444">
    <property type="component" value="Unassembled WGS sequence"/>
</dbReference>
<evidence type="ECO:0000313" key="1">
    <source>
        <dbReference type="EMBL" id="KAF2728291.1"/>
    </source>
</evidence>
<dbReference type="EMBL" id="ML996286">
    <property type="protein sequence ID" value="KAF2728291.1"/>
    <property type="molecule type" value="Genomic_DNA"/>
</dbReference>
<proteinExistence type="predicted"/>
<accession>A0A9P4QP18</accession>
<sequence>MSTLEMAPDAAAAAVNLQYGIDSTIPLQVAALPKIPLACIPFVSDGDAVIPVRRVSLGISIVRDVSGYPVPYNPGKVGWSYPGRLWSPPTAISDLSSTILSVFRRLIVVVGLGYDHVGARFDIDGSGTCTSSVRARFCVWTRPSSDLQVRCCTLQVHRCTHG</sequence>
<evidence type="ECO:0000313" key="2">
    <source>
        <dbReference type="Proteomes" id="UP000799444"/>
    </source>
</evidence>
<comment type="caution">
    <text evidence="1">The sequence shown here is derived from an EMBL/GenBank/DDBJ whole genome shotgun (WGS) entry which is preliminary data.</text>
</comment>
<reference evidence="1" key="1">
    <citation type="journal article" date="2020" name="Stud. Mycol.">
        <title>101 Dothideomycetes genomes: a test case for predicting lifestyles and emergence of pathogens.</title>
        <authorList>
            <person name="Haridas S."/>
            <person name="Albert R."/>
            <person name="Binder M."/>
            <person name="Bloem J."/>
            <person name="Labutti K."/>
            <person name="Salamov A."/>
            <person name="Andreopoulos B."/>
            <person name="Baker S."/>
            <person name="Barry K."/>
            <person name="Bills G."/>
            <person name="Bluhm B."/>
            <person name="Cannon C."/>
            <person name="Castanera R."/>
            <person name="Culley D."/>
            <person name="Daum C."/>
            <person name="Ezra D."/>
            <person name="Gonzalez J."/>
            <person name="Henrissat B."/>
            <person name="Kuo A."/>
            <person name="Liang C."/>
            <person name="Lipzen A."/>
            <person name="Lutzoni F."/>
            <person name="Magnuson J."/>
            <person name="Mondo S."/>
            <person name="Nolan M."/>
            <person name="Ohm R."/>
            <person name="Pangilinan J."/>
            <person name="Park H.-J."/>
            <person name="Ramirez L."/>
            <person name="Alfaro M."/>
            <person name="Sun H."/>
            <person name="Tritt A."/>
            <person name="Yoshinaga Y."/>
            <person name="Zwiers L.-H."/>
            <person name="Turgeon B."/>
            <person name="Goodwin S."/>
            <person name="Spatafora J."/>
            <person name="Crous P."/>
            <person name="Grigoriev I."/>
        </authorList>
    </citation>
    <scope>NUCLEOTIDE SEQUENCE</scope>
    <source>
        <strain evidence="1">CBS 125425</strain>
    </source>
</reference>
<organism evidence="1 2">
    <name type="scientific">Polyplosphaeria fusca</name>
    <dbReference type="NCBI Taxonomy" id="682080"/>
    <lineage>
        <taxon>Eukaryota</taxon>
        <taxon>Fungi</taxon>
        <taxon>Dikarya</taxon>
        <taxon>Ascomycota</taxon>
        <taxon>Pezizomycotina</taxon>
        <taxon>Dothideomycetes</taxon>
        <taxon>Pleosporomycetidae</taxon>
        <taxon>Pleosporales</taxon>
        <taxon>Tetraplosphaeriaceae</taxon>
        <taxon>Polyplosphaeria</taxon>
    </lineage>
</organism>
<keyword evidence="2" id="KW-1185">Reference proteome</keyword>
<name>A0A9P4QP18_9PLEO</name>
<protein>
    <submittedName>
        <fullName evidence="1">Uncharacterized protein</fullName>
    </submittedName>
</protein>
<dbReference type="AlphaFoldDB" id="A0A9P4QP18"/>
<gene>
    <name evidence="1" type="ORF">EJ04DRAFT_516702</name>
</gene>